<feature type="region of interest" description="Disordered" evidence="1">
    <location>
        <begin position="311"/>
        <end position="369"/>
    </location>
</feature>
<dbReference type="InterPro" id="IPR042984">
    <property type="entry name" value="BBS12"/>
</dbReference>
<dbReference type="InterPro" id="IPR027409">
    <property type="entry name" value="GroEL-like_apical_dom_sf"/>
</dbReference>
<gene>
    <name evidence="2" type="ORF">ElyMa_006263100</name>
</gene>
<dbReference type="PANTHER" id="PTHR46883:SF1">
    <property type="entry name" value="BARDET-BIEDL SYNDROME 12 PROTEIN"/>
    <property type="match status" value="1"/>
</dbReference>
<protein>
    <submittedName>
        <fullName evidence="2">Bardet-Biedl syndrome 12-like protein</fullName>
    </submittedName>
</protein>
<sequence length="1172" mass="131053">MHADQANPPVGEIHPYSLNEPSELSWVFFTHEWRMGEFKIDCSKQVFSIKCISDDDDVTYTTDILCLLSHIDIEHPVGEVILQALEAHKETNRTGSKTLLFMITRISKVVSQLNSLGIPVRKSLDIINTYILKLIQDVESISIPVTTCADKQMCEDFFLRNVRPRENERQLSSQTVCNDLNEKLKDFTDGKEIAINTSNICMLPNEKPSDYRNESHSPKRERSKTKLLNSGDNDLTSDLLETDPVFLKMTPAPQSVPDDDLLWYFNSSNNNGSKAAESEHDPNQSFQTDLQSFPEDADSNMQQLLQRKTDSLVASCTESPEDTDKHAYSPLCNIDKRKASSNKMPSQLSLQQHSKTKDKKDHDSDFEDCFDDDENRKHFSVTLETTPVNSSNLTKGHNQNLLLLHNAQKHFSSDTDFDFDSERSSNDCCDDESEDEFSYCFTGDDFKDENNLNKKSLGPLNSYGDSESGNVNGNFKLLQQSGNADRFSSDMNDSSEASPDSLSLVKIHNMIDSVANYNSLTLNSKEIRERSPIKGARTEDHGITTRVTVNSKSFALNNYQVKENSNSDDHKKQLHHIDLLNKILTEKQNGLKVRRSHEITISSRHLSDIEVDQTCANRLGEDPKVFSSPSPVAFENLCASKNLDRISASIRNSQETLKEEEETANSSLTDCYSHDTTADRHSDPTLDFPSCQSQKLELPQDTRLLANGELKKTIEHLLSHQMNNKQFTQFNLKLVNCLFTSGLAPLQSIDNEKCVSVVPGVVLPCDSHILQKLSSDSDIKVKKALLVKADLTPTHRHKGYKSTLENKLIVSTASDKDPGSESVWTSSILTTVQELKIDILLVKGKVTENLLDVLDSEGVLIVSNLCPQVLNTLAYVHNVDMVTYVTDATVEHVCDVELQPLHENWMDYLGDAKKHIKHFLKIVNSSEVQTVVMNYSNPASACIAEEELWKSLNCVANAIKDKKVLPGGGRTEVWCAEILKQKAISSLEANEGIQHAVLESLSQVFQNYSSVVQQNRSREQEQIVDDCFNVNKDTTPSSFKSQNTTTVVSNGTPTILPSWSSQDGLKFAFEDRHGLGDSVEEQKKVPCLENQTLTGFLNPQHSPNSDLNDICNFFVNKLNDGENANGNIYDNFASKVACWETAVDVVSLLANLNSLVITGIDMTSSDKDLAVF</sequence>
<dbReference type="Pfam" id="PF00118">
    <property type="entry name" value="Cpn60_TCP1"/>
    <property type="match status" value="1"/>
</dbReference>
<dbReference type="GO" id="GO:0051131">
    <property type="term" value="P:chaperone-mediated protein complex assembly"/>
    <property type="evidence" value="ECO:0007669"/>
    <property type="project" value="InterPro"/>
</dbReference>
<name>A0AAV4HBS6_9GAST</name>
<comment type="caution">
    <text evidence="2">The sequence shown here is derived from an EMBL/GenBank/DDBJ whole genome shotgun (WGS) entry which is preliminary data.</text>
</comment>
<feature type="region of interest" description="Disordered" evidence="1">
    <location>
        <begin position="204"/>
        <end position="236"/>
    </location>
</feature>
<organism evidence="2 3">
    <name type="scientific">Elysia marginata</name>
    <dbReference type="NCBI Taxonomy" id="1093978"/>
    <lineage>
        <taxon>Eukaryota</taxon>
        <taxon>Metazoa</taxon>
        <taxon>Spiralia</taxon>
        <taxon>Lophotrochozoa</taxon>
        <taxon>Mollusca</taxon>
        <taxon>Gastropoda</taxon>
        <taxon>Heterobranchia</taxon>
        <taxon>Euthyneura</taxon>
        <taxon>Panpulmonata</taxon>
        <taxon>Sacoglossa</taxon>
        <taxon>Placobranchoidea</taxon>
        <taxon>Plakobranchidae</taxon>
        <taxon>Elysia</taxon>
    </lineage>
</organism>
<dbReference type="Gene3D" id="1.10.560.10">
    <property type="entry name" value="GroEL-like equatorial domain"/>
    <property type="match status" value="1"/>
</dbReference>
<dbReference type="Gene3D" id="3.30.260.10">
    <property type="entry name" value="TCP-1-like chaperonin intermediate domain"/>
    <property type="match status" value="1"/>
</dbReference>
<dbReference type="InterPro" id="IPR002423">
    <property type="entry name" value="Cpn60/GroEL/TCP-1"/>
</dbReference>
<proteinExistence type="predicted"/>
<evidence type="ECO:0000313" key="2">
    <source>
        <dbReference type="EMBL" id="GFR94989.1"/>
    </source>
</evidence>
<dbReference type="PANTHER" id="PTHR46883">
    <property type="entry name" value="BARDET-BIEDL SYNDROME 12 PROTEIN"/>
    <property type="match status" value="1"/>
</dbReference>
<dbReference type="AlphaFoldDB" id="A0AAV4HBS6"/>
<dbReference type="Gene3D" id="3.50.7.10">
    <property type="entry name" value="GroEL"/>
    <property type="match status" value="1"/>
</dbReference>
<accession>A0AAV4HBS6</accession>
<dbReference type="Proteomes" id="UP000762676">
    <property type="component" value="Unassembled WGS sequence"/>
</dbReference>
<evidence type="ECO:0000313" key="3">
    <source>
        <dbReference type="Proteomes" id="UP000762676"/>
    </source>
</evidence>
<feature type="compositionally biased region" description="Polar residues" evidence="1">
    <location>
        <begin position="341"/>
        <end position="352"/>
    </location>
</feature>
<dbReference type="InterPro" id="IPR027410">
    <property type="entry name" value="TCP-1-like_intermed_sf"/>
</dbReference>
<reference evidence="2 3" key="1">
    <citation type="journal article" date="2021" name="Elife">
        <title>Chloroplast acquisition without the gene transfer in kleptoplastic sea slugs, Plakobranchus ocellatus.</title>
        <authorList>
            <person name="Maeda T."/>
            <person name="Takahashi S."/>
            <person name="Yoshida T."/>
            <person name="Shimamura S."/>
            <person name="Takaki Y."/>
            <person name="Nagai Y."/>
            <person name="Toyoda A."/>
            <person name="Suzuki Y."/>
            <person name="Arimoto A."/>
            <person name="Ishii H."/>
            <person name="Satoh N."/>
            <person name="Nishiyama T."/>
            <person name="Hasebe M."/>
            <person name="Maruyama T."/>
            <person name="Minagawa J."/>
            <person name="Obokata J."/>
            <person name="Shigenobu S."/>
        </authorList>
    </citation>
    <scope>NUCLEOTIDE SEQUENCE [LARGE SCALE GENOMIC DNA]</scope>
</reference>
<keyword evidence="3" id="KW-1185">Reference proteome</keyword>
<feature type="region of interest" description="Disordered" evidence="1">
    <location>
        <begin position="272"/>
        <end position="291"/>
    </location>
</feature>
<dbReference type="SUPFAM" id="SSF48592">
    <property type="entry name" value="GroEL equatorial domain-like"/>
    <property type="match status" value="1"/>
</dbReference>
<dbReference type="EMBL" id="BMAT01012580">
    <property type="protein sequence ID" value="GFR94989.1"/>
    <property type="molecule type" value="Genomic_DNA"/>
</dbReference>
<dbReference type="InterPro" id="IPR027413">
    <property type="entry name" value="GROEL-like_equatorial_sf"/>
</dbReference>
<feature type="compositionally biased region" description="Basic and acidic residues" evidence="1">
    <location>
        <begin position="207"/>
        <end position="220"/>
    </location>
</feature>
<dbReference type="GO" id="GO:0005524">
    <property type="term" value="F:ATP binding"/>
    <property type="evidence" value="ECO:0007669"/>
    <property type="project" value="InterPro"/>
</dbReference>
<dbReference type="GO" id="GO:0045494">
    <property type="term" value="P:photoreceptor cell maintenance"/>
    <property type="evidence" value="ECO:0007669"/>
    <property type="project" value="TreeGrafter"/>
</dbReference>
<feature type="compositionally biased region" description="Polar residues" evidence="1">
    <location>
        <begin position="226"/>
        <end position="236"/>
    </location>
</feature>
<evidence type="ECO:0000256" key="1">
    <source>
        <dbReference type="SAM" id="MobiDB-lite"/>
    </source>
</evidence>